<evidence type="ECO:0000256" key="3">
    <source>
        <dbReference type="ARBA" id="ARBA00022692"/>
    </source>
</evidence>
<sequence>MEELNIINVLPLVLGGLIVFLYAIRQLSVTLRDIFSSKVENLIKKYTSNIFFSILLGVIVTILLDSSSAVIIITIIFINAGSLNFKQAMGIIMGANVGTTFSSQLIAFQINKYGVIALAIGFFTWLFYKSSKLKIIGKVVMYFGLLFFGLYILETSLMPFKNSEQFFKWVSSIDNPIKGVAIGGLVTLIIQSSSATVGILIIMAKQELINLSIAVSIMLGAELGTCSDTLVALVGGKRDAIRAGLFQILFNLIPIIIGFLVFDHFLYLVEMLAPKATISRQIANAHVLFSVFSVLLFLPFVNSIYRFINWIMPHKV</sequence>
<protein>
    <submittedName>
        <fullName evidence="7">Na/Pi cotransporter family protein</fullName>
    </submittedName>
</protein>
<evidence type="ECO:0000313" key="8">
    <source>
        <dbReference type="Proteomes" id="UP000307657"/>
    </source>
</evidence>
<dbReference type="EMBL" id="SUPL01000004">
    <property type="protein sequence ID" value="TJY35759.1"/>
    <property type="molecule type" value="Genomic_DNA"/>
</dbReference>
<dbReference type="PANTHER" id="PTHR10010:SF46">
    <property type="entry name" value="SODIUM-DEPENDENT PHOSPHATE TRANSPORT PROTEIN 2B"/>
    <property type="match status" value="1"/>
</dbReference>
<organism evidence="7 8">
    <name type="scientific">Pontimicrobium aquaticum</name>
    <dbReference type="NCBI Taxonomy" id="2565367"/>
    <lineage>
        <taxon>Bacteria</taxon>
        <taxon>Pseudomonadati</taxon>
        <taxon>Bacteroidota</taxon>
        <taxon>Flavobacteriia</taxon>
        <taxon>Flavobacteriales</taxon>
        <taxon>Flavobacteriaceae</taxon>
        <taxon>Pontimicrobium</taxon>
    </lineage>
</organism>
<reference evidence="7 8" key="1">
    <citation type="submission" date="2019-04" db="EMBL/GenBank/DDBJ databases">
        <title>Lacinutrix sp. nov., isolated from marine water.</title>
        <authorList>
            <person name="Kim W."/>
        </authorList>
    </citation>
    <scope>NUCLEOTIDE SEQUENCE [LARGE SCALE GENOMIC DNA]</scope>
    <source>
        <strain evidence="7 8">CAU 1491</strain>
    </source>
</reference>
<keyword evidence="8" id="KW-1185">Reference proteome</keyword>
<dbReference type="Proteomes" id="UP000307657">
    <property type="component" value="Unassembled WGS sequence"/>
</dbReference>
<keyword evidence="3 6" id="KW-0812">Transmembrane</keyword>
<feature type="transmembrane region" description="Helical" evidence="6">
    <location>
        <begin position="180"/>
        <end position="203"/>
    </location>
</feature>
<comment type="caution">
    <text evidence="7">The sequence shown here is derived from an EMBL/GenBank/DDBJ whole genome shotgun (WGS) entry which is preliminary data.</text>
</comment>
<dbReference type="NCBIfam" id="NF037997">
    <property type="entry name" value="Na_Pi_symport"/>
    <property type="match status" value="1"/>
</dbReference>
<dbReference type="InterPro" id="IPR003841">
    <property type="entry name" value="Na/Pi_transpt"/>
</dbReference>
<dbReference type="GO" id="GO:0005886">
    <property type="term" value="C:plasma membrane"/>
    <property type="evidence" value="ECO:0007669"/>
    <property type="project" value="UniProtKB-SubCell"/>
</dbReference>
<keyword evidence="4 6" id="KW-1133">Transmembrane helix</keyword>
<evidence type="ECO:0000256" key="4">
    <source>
        <dbReference type="ARBA" id="ARBA00022989"/>
    </source>
</evidence>
<evidence type="ECO:0000313" key="7">
    <source>
        <dbReference type="EMBL" id="TJY35759.1"/>
    </source>
</evidence>
<dbReference type="Pfam" id="PF02690">
    <property type="entry name" value="Na_Pi_cotrans"/>
    <property type="match status" value="2"/>
</dbReference>
<evidence type="ECO:0000256" key="5">
    <source>
        <dbReference type="ARBA" id="ARBA00023136"/>
    </source>
</evidence>
<evidence type="ECO:0000256" key="2">
    <source>
        <dbReference type="ARBA" id="ARBA00022475"/>
    </source>
</evidence>
<feature type="transmembrane region" description="Helical" evidence="6">
    <location>
        <begin position="6"/>
        <end position="25"/>
    </location>
</feature>
<feature type="transmembrane region" description="Helical" evidence="6">
    <location>
        <begin position="209"/>
        <end position="236"/>
    </location>
</feature>
<dbReference type="GO" id="GO:0005436">
    <property type="term" value="F:sodium:phosphate symporter activity"/>
    <property type="evidence" value="ECO:0007669"/>
    <property type="project" value="InterPro"/>
</dbReference>
<dbReference type="GO" id="GO:0044341">
    <property type="term" value="P:sodium-dependent phosphate transport"/>
    <property type="evidence" value="ECO:0007669"/>
    <property type="project" value="InterPro"/>
</dbReference>
<name>A0A4V6WEA7_9FLAO</name>
<evidence type="ECO:0000256" key="6">
    <source>
        <dbReference type="SAM" id="Phobius"/>
    </source>
</evidence>
<keyword evidence="5 6" id="KW-0472">Membrane</keyword>
<feature type="transmembrane region" description="Helical" evidence="6">
    <location>
        <begin position="140"/>
        <end position="160"/>
    </location>
</feature>
<feature type="transmembrane region" description="Helical" evidence="6">
    <location>
        <begin position="287"/>
        <end position="308"/>
    </location>
</feature>
<accession>A0A4V6WEA7</accession>
<dbReference type="RefSeq" id="WP_136842792.1">
    <property type="nucleotide sequence ID" value="NZ_SUPL01000004.1"/>
</dbReference>
<dbReference type="PANTHER" id="PTHR10010">
    <property type="entry name" value="SOLUTE CARRIER FAMILY 34 SODIUM PHOSPHATE , MEMBER 2-RELATED"/>
    <property type="match status" value="1"/>
</dbReference>
<feature type="transmembrane region" description="Helical" evidence="6">
    <location>
        <begin position="110"/>
        <end position="128"/>
    </location>
</feature>
<dbReference type="OrthoDB" id="9763003at2"/>
<comment type="subcellular location">
    <subcellularLocation>
        <location evidence="1">Cell membrane</location>
        <topology evidence="1">Multi-pass membrane protein</topology>
    </subcellularLocation>
</comment>
<feature type="transmembrane region" description="Helical" evidence="6">
    <location>
        <begin position="248"/>
        <end position="267"/>
    </location>
</feature>
<dbReference type="AlphaFoldDB" id="A0A4V6WEA7"/>
<evidence type="ECO:0000256" key="1">
    <source>
        <dbReference type="ARBA" id="ARBA00004651"/>
    </source>
</evidence>
<keyword evidence="2" id="KW-1003">Cell membrane</keyword>
<gene>
    <name evidence="7" type="ORF">E5167_07765</name>
</gene>
<proteinExistence type="predicted"/>